<evidence type="ECO:0000313" key="3">
    <source>
        <dbReference type="Proteomes" id="UP001215280"/>
    </source>
</evidence>
<sequence length="465" mass="50823">MAASDADRLRIAIALTALKFKPADQSCASYVLRLRSLFPPSTPTAPTADGSWKNHALALEKSLATLKEKYERQQIKALATAAAPVSDAAPSSSQVVKRKQKKKGADKRPDAPARADLETVLEDLNGRPEFVSLPMSNSLFSTVSAFQQLTDALNTSAAAVTAAQRSLLLSTTTRALTALSNVLHPILRSTEMTVVSQATTLQALARIVHDLISSSLPLLLRQPTKNASKPATVSTLLNKLLDSLISLVFHPLLESFTSLSHRYLTSLFAPTAPTTLPVDLRPDVLHLFQSIFSPLVAAPSNYDINLRSTLALTTLRELEGLFPPRRTEDTRPPWTHCNRVQALVRKDAFWYLCTILHVLFAPIKDCSTSGSAVRVDGAVSERRITDVLSRIINRCRKCQDSAVGGGTDACNDEIPDRDSNGEEIFEGPSNELDLDVIDEVGYGMILGIMEQYWRWTGEVQQDVVP</sequence>
<dbReference type="EMBL" id="JARJLG010000227">
    <property type="protein sequence ID" value="KAJ7725525.1"/>
    <property type="molecule type" value="Genomic_DNA"/>
</dbReference>
<dbReference type="AlphaFoldDB" id="A0AAD7MNC3"/>
<feature type="region of interest" description="Disordered" evidence="1">
    <location>
        <begin position="89"/>
        <end position="116"/>
    </location>
</feature>
<feature type="region of interest" description="Disordered" evidence="1">
    <location>
        <begin position="404"/>
        <end position="425"/>
    </location>
</feature>
<evidence type="ECO:0000256" key="1">
    <source>
        <dbReference type="SAM" id="MobiDB-lite"/>
    </source>
</evidence>
<gene>
    <name evidence="2" type="ORF">DFH07DRAFT_853960</name>
</gene>
<keyword evidence="3" id="KW-1185">Reference proteome</keyword>
<dbReference type="Proteomes" id="UP001215280">
    <property type="component" value="Unassembled WGS sequence"/>
</dbReference>
<protein>
    <submittedName>
        <fullName evidence="2">Uncharacterized protein</fullName>
    </submittedName>
</protein>
<accession>A0AAD7MNC3</accession>
<reference evidence="2" key="1">
    <citation type="submission" date="2023-03" db="EMBL/GenBank/DDBJ databases">
        <title>Massive genome expansion in bonnet fungi (Mycena s.s.) driven by repeated elements and novel gene families across ecological guilds.</title>
        <authorList>
            <consortium name="Lawrence Berkeley National Laboratory"/>
            <person name="Harder C.B."/>
            <person name="Miyauchi S."/>
            <person name="Viragh M."/>
            <person name="Kuo A."/>
            <person name="Thoen E."/>
            <person name="Andreopoulos B."/>
            <person name="Lu D."/>
            <person name="Skrede I."/>
            <person name="Drula E."/>
            <person name="Henrissat B."/>
            <person name="Morin E."/>
            <person name="Kohler A."/>
            <person name="Barry K."/>
            <person name="LaButti K."/>
            <person name="Morin E."/>
            <person name="Salamov A."/>
            <person name="Lipzen A."/>
            <person name="Mereny Z."/>
            <person name="Hegedus B."/>
            <person name="Baldrian P."/>
            <person name="Stursova M."/>
            <person name="Weitz H."/>
            <person name="Taylor A."/>
            <person name="Grigoriev I.V."/>
            <person name="Nagy L.G."/>
            <person name="Martin F."/>
            <person name="Kauserud H."/>
        </authorList>
    </citation>
    <scope>NUCLEOTIDE SEQUENCE</scope>
    <source>
        <strain evidence="2">CBHHK188m</strain>
    </source>
</reference>
<comment type="caution">
    <text evidence="2">The sequence shown here is derived from an EMBL/GenBank/DDBJ whole genome shotgun (WGS) entry which is preliminary data.</text>
</comment>
<feature type="compositionally biased region" description="Basic residues" evidence="1">
    <location>
        <begin position="96"/>
        <end position="105"/>
    </location>
</feature>
<proteinExistence type="predicted"/>
<feature type="compositionally biased region" description="Basic and acidic residues" evidence="1">
    <location>
        <begin position="106"/>
        <end position="116"/>
    </location>
</feature>
<organism evidence="2 3">
    <name type="scientific">Mycena maculata</name>
    <dbReference type="NCBI Taxonomy" id="230809"/>
    <lineage>
        <taxon>Eukaryota</taxon>
        <taxon>Fungi</taxon>
        <taxon>Dikarya</taxon>
        <taxon>Basidiomycota</taxon>
        <taxon>Agaricomycotina</taxon>
        <taxon>Agaricomycetes</taxon>
        <taxon>Agaricomycetidae</taxon>
        <taxon>Agaricales</taxon>
        <taxon>Marasmiineae</taxon>
        <taxon>Mycenaceae</taxon>
        <taxon>Mycena</taxon>
    </lineage>
</organism>
<name>A0AAD7MNC3_9AGAR</name>
<evidence type="ECO:0000313" key="2">
    <source>
        <dbReference type="EMBL" id="KAJ7725525.1"/>
    </source>
</evidence>